<dbReference type="FunFam" id="3.30.300.30:FF:000010">
    <property type="entry name" value="Enterobactin synthetase component F"/>
    <property type="match status" value="1"/>
</dbReference>
<dbReference type="InterPro" id="IPR020845">
    <property type="entry name" value="AMP-binding_CS"/>
</dbReference>
<dbReference type="PROSITE" id="PS00455">
    <property type="entry name" value="AMP_BINDING"/>
    <property type="match status" value="1"/>
</dbReference>
<dbReference type="InterPro" id="IPR000873">
    <property type="entry name" value="AMP-dep_synth/lig_dom"/>
</dbReference>
<dbReference type="Gene3D" id="3.30.559.10">
    <property type="entry name" value="Chloramphenicol acetyltransferase-like domain"/>
    <property type="match status" value="1"/>
</dbReference>
<feature type="domain" description="Carrier" evidence="6">
    <location>
        <begin position="594"/>
        <end position="668"/>
    </location>
</feature>
<keyword evidence="3" id="KW-0596">Phosphopantetheine</keyword>
<dbReference type="OrthoDB" id="473401at2"/>
<dbReference type="FunFam" id="3.40.50.980:FF:000001">
    <property type="entry name" value="Non-ribosomal peptide synthetase"/>
    <property type="match status" value="1"/>
</dbReference>
<dbReference type="PROSITE" id="PS50075">
    <property type="entry name" value="CARRIER"/>
    <property type="match status" value="1"/>
</dbReference>
<dbReference type="Gene3D" id="3.30.300.30">
    <property type="match status" value="1"/>
</dbReference>
<dbReference type="InterPro" id="IPR036736">
    <property type="entry name" value="ACP-like_sf"/>
</dbReference>
<dbReference type="InterPro" id="IPR001242">
    <property type="entry name" value="Condensation_dom"/>
</dbReference>
<dbReference type="InterPro" id="IPR023213">
    <property type="entry name" value="CAT-like_dom_sf"/>
</dbReference>
<dbReference type="EMBL" id="PVWO01000160">
    <property type="protein sequence ID" value="PSB55840.1"/>
    <property type="molecule type" value="Genomic_DNA"/>
</dbReference>
<dbReference type="GO" id="GO:0003824">
    <property type="term" value="F:catalytic activity"/>
    <property type="evidence" value="ECO:0007669"/>
    <property type="project" value="InterPro"/>
</dbReference>
<dbReference type="InterPro" id="IPR006162">
    <property type="entry name" value="Ppantetheine_attach_site"/>
</dbReference>
<name>A0A2T1GEH4_9CYAN</name>
<dbReference type="GO" id="GO:0043041">
    <property type="term" value="P:amino acid activation for nonribosomal peptide biosynthetic process"/>
    <property type="evidence" value="ECO:0007669"/>
    <property type="project" value="UniProtKB-ARBA"/>
</dbReference>
<dbReference type="GO" id="GO:0008610">
    <property type="term" value="P:lipid biosynthetic process"/>
    <property type="evidence" value="ECO:0007669"/>
    <property type="project" value="UniProtKB-ARBA"/>
</dbReference>
<dbReference type="SUPFAM" id="SSF56801">
    <property type="entry name" value="Acetyl-CoA synthetase-like"/>
    <property type="match status" value="1"/>
</dbReference>
<dbReference type="CDD" id="cd19534">
    <property type="entry name" value="E_NRPS"/>
    <property type="match status" value="1"/>
</dbReference>
<dbReference type="FunFam" id="1.10.1200.10:FF:000005">
    <property type="entry name" value="Nonribosomal peptide synthetase 1"/>
    <property type="match status" value="1"/>
</dbReference>
<comment type="similarity">
    <text evidence="2">Belongs to the ATP-dependent AMP-binding enzyme family.</text>
</comment>
<dbReference type="Gene3D" id="3.30.559.30">
    <property type="entry name" value="Nonribosomal peptide synthetase, condensation domain"/>
    <property type="match status" value="2"/>
</dbReference>
<accession>A0A2T1GEH4</accession>
<dbReference type="PANTHER" id="PTHR45398">
    <property type="match status" value="1"/>
</dbReference>
<evidence type="ECO:0000256" key="3">
    <source>
        <dbReference type="ARBA" id="ARBA00022450"/>
    </source>
</evidence>
<dbReference type="InterPro" id="IPR045851">
    <property type="entry name" value="AMP-bd_C_sf"/>
</dbReference>
<dbReference type="FunFam" id="2.30.38.10:FF:000001">
    <property type="entry name" value="Non-ribosomal peptide synthetase PvdI"/>
    <property type="match status" value="1"/>
</dbReference>
<feature type="non-terminal residue" evidence="7">
    <location>
        <position position="1"/>
    </location>
</feature>
<dbReference type="Pfam" id="PF00550">
    <property type="entry name" value="PP-binding"/>
    <property type="match status" value="1"/>
</dbReference>
<dbReference type="InterPro" id="IPR010060">
    <property type="entry name" value="NRPS_synth"/>
</dbReference>
<sequence>LTLSMSETPEGLVGDWEYNTDLFDAATIERMAGHFENLLSAIGSNPHQLVSEISLLSAAERQQLLVEWNQTASQYPDDKCIHHLFEAQVEKTPDAIAVVFEDEQLTYQQLNQRANQLAHHLQSLGVKPEVLVGICVERSLAMVVGLLGILKAGGAYVPLDPSYPPERLSYMLADAGVEVLLTQQDLLASLPAHSARLVCLDTDWDSIARASATNLSSDVAAANLAYVIYTSGSTGLPKGVQIEHQAIVWHCHNIQSVYRLESSDRVLQFASIGFDPSVEQIFVPLAVGASIVVRGQLWQPFQFHEYVEKYQISVVDLPPAYWQQLILEWVNNPQSLRDCSIRLTIVGGDVMPSETVKLWQQTALASSRLLNAFGLTEATITSTIFDVSCLGSSEQQLESISIGKPIANTQIYILDRYLQPVPIGVPGELHIGGDSLARGYLNRPDFTAAKFISDPFSDDESARLYKTGDLARYLSDGNIEFLGRIDNQVKIRGFRIELGEVEAVLSSHPQVQQAVVIDMEDRVGKRLVAYLVTGDESLSAGQVREYVKHRLPEYMVPAAIVTLDSIPLTPNGKVDRKALPIPDGEILRTHEYVAPRTPNEEIIANIWQELLLKEKISVNDNFFEIGGDSILSIQVVSRARSAGLQITPKQVFQNQTIATLAAVANTTTSVTARQGVVTGSAPLTPIQSWFFSENTQELDHFNQSVLLQIPNHFQSEPIEKSFKKLLEHHDALRLRFRLNGSDYEQISEDFDNNTSFFSVVDLSSVPKGSQPQALSKIATEFQASLNLSTGSLIQVIMFNLGDRDDARLLIIIHHLVVDGVSWRILLSDLATIHQQLVTQKPIQLSPKTTAFIDWATKLKKHAYLDNFSQELEYLLRQDWSMATPLPLDNNSTNFKNTVGCTATVTLELSEEETHILLGSVNEAYNTQINDILLSALVLSLGQWTENSTVLINLEGHGREEIFEDVDLSRTVGWFTSMFPVLLYLPSLDRLSSVIKSIKEQLRAIPNRGIGYGILRYLCEDPNLREQLQVIPNPEISFNYLGQFVNAVSAQQNRVQSNDVWKFATESTGLNENPNRFRSHLLDINCLVIESKLRISWTYNPNIHSKSTVEKLAKSYISYAQSLIEHCQSKDVFGYTPSDFPLTNLAQDKLDALLEKLAENI</sequence>
<dbReference type="NCBIfam" id="TIGR01720">
    <property type="entry name" value="NRPS-para261"/>
    <property type="match status" value="1"/>
</dbReference>
<dbReference type="RefSeq" id="WP_146138315.1">
    <property type="nucleotide sequence ID" value="NZ_PVWO01000160.1"/>
</dbReference>
<dbReference type="Proteomes" id="UP000238937">
    <property type="component" value="Unassembled WGS sequence"/>
</dbReference>
<comment type="caution">
    <text evidence="7">The sequence shown here is derived from an EMBL/GenBank/DDBJ whole genome shotgun (WGS) entry which is preliminary data.</text>
</comment>
<reference evidence="7 8" key="1">
    <citation type="submission" date="2018-03" db="EMBL/GenBank/DDBJ databases">
        <title>The ancient ancestry and fast evolution of plastids.</title>
        <authorList>
            <person name="Moore K.R."/>
            <person name="Magnabosco C."/>
            <person name="Momper L."/>
            <person name="Gold D.A."/>
            <person name="Bosak T."/>
            <person name="Fournier G.P."/>
        </authorList>
    </citation>
    <scope>NUCLEOTIDE SEQUENCE [LARGE SCALE GENOMIC DNA]</scope>
    <source>
        <strain evidence="7 8">CCALA 037</strain>
    </source>
</reference>
<dbReference type="Gene3D" id="1.10.1200.10">
    <property type="entry name" value="ACP-like"/>
    <property type="match status" value="1"/>
</dbReference>
<evidence type="ECO:0000259" key="6">
    <source>
        <dbReference type="PROSITE" id="PS50075"/>
    </source>
</evidence>
<dbReference type="InterPro" id="IPR025110">
    <property type="entry name" value="AMP-bd_C"/>
</dbReference>
<dbReference type="NCBIfam" id="TIGR01733">
    <property type="entry name" value="AA-adenyl-dom"/>
    <property type="match status" value="1"/>
</dbReference>
<keyword evidence="4" id="KW-0597">Phosphoprotein</keyword>
<dbReference type="SUPFAM" id="SSF52777">
    <property type="entry name" value="CoA-dependent acyltransferases"/>
    <property type="match status" value="3"/>
</dbReference>
<dbReference type="Gene3D" id="3.40.50.980">
    <property type="match status" value="2"/>
</dbReference>
<dbReference type="PROSITE" id="PS00012">
    <property type="entry name" value="PHOSPHOPANTETHEINE"/>
    <property type="match status" value="1"/>
</dbReference>
<dbReference type="Pfam" id="PF00501">
    <property type="entry name" value="AMP-binding"/>
    <property type="match status" value="1"/>
</dbReference>
<dbReference type="GO" id="GO:0017000">
    <property type="term" value="P:antibiotic biosynthetic process"/>
    <property type="evidence" value="ECO:0007669"/>
    <property type="project" value="UniProtKB-KW"/>
</dbReference>
<comment type="cofactor">
    <cofactor evidence="1">
        <name>pantetheine 4'-phosphate</name>
        <dbReference type="ChEBI" id="CHEBI:47942"/>
    </cofactor>
</comment>
<dbReference type="InterPro" id="IPR009081">
    <property type="entry name" value="PP-bd_ACP"/>
</dbReference>
<dbReference type="InterPro" id="IPR010071">
    <property type="entry name" value="AA_adenyl_dom"/>
</dbReference>
<evidence type="ECO:0000313" key="7">
    <source>
        <dbReference type="EMBL" id="PSB55840.1"/>
    </source>
</evidence>
<dbReference type="AlphaFoldDB" id="A0A2T1GEH4"/>
<gene>
    <name evidence="7" type="ORF">C7B77_13730</name>
</gene>
<evidence type="ECO:0000256" key="5">
    <source>
        <dbReference type="ARBA" id="ARBA00023194"/>
    </source>
</evidence>
<organism evidence="7 8">
    <name type="scientific">Chamaesiphon polymorphus CCALA 037</name>
    <dbReference type="NCBI Taxonomy" id="2107692"/>
    <lineage>
        <taxon>Bacteria</taxon>
        <taxon>Bacillati</taxon>
        <taxon>Cyanobacteriota</taxon>
        <taxon>Cyanophyceae</taxon>
        <taxon>Gomontiellales</taxon>
        <taxon>Chamaesiphonaceae</taxon>
        <taxon>Chamaesiphon</taxon>
    </lineage>
</organism>
<keyword evidence="8" id="KW-1185">Reference proteome</keyword>
<evidence type="ECO:0000313" key="8">
    <source>
        <dbReference type="Proteomes" id="UP000238937"/>
    </source>
</evidence>
<dbReference type="Pfam" id="PF00668">
    <property type="entry name" value="Condensation"/>
    <property type="match status" value="2"/>
</dbReference>
<dbReference type="SUPFAM" id="SSF47336">
    <property type="entry name" value="ACP-like"/>
    <property type="match status" value="1"/>
</dbReference>
<keyword evidence="5" id="KW-0045">Antibiotic biosynthesis</keyword>
<proteinExistence type="inferred from homology"/>
<dbReference type="GO" id="GO:0044550">
    <property type="term" value="P:secondary metabolite biosynthetic process"/>
    <property type="evidence" value="ECO:0007669"/>
    <property type="project" value="UniProtKB-ARBA"/>
</dbReference>
<evidence type="ECO:0000256" key="2">
    <source>
        <dbReference type="ARBA" id="ARBA00006432"/>
    </source>
</evidence>
<protein>
    <submittedName>
        <fullName evidence="7">Non-ribosomal peptide synthetase</fullName>
    </submittedName>
</protein>
<dbReference type="FunFam" id="3.40.50.12780:FF:000012">
    <property type="entry name" value="Non-ribosomal peptide synthetase"/>
    <property type="match status" value="1"/>
</dbReference>
<dbReference type="PANTHER" id="PTHR45398:SF1">
    <property type="entry name" value="ENZYME, PUTATIVE (JCVI)-RELATED"/>
    <property type="match status" value="1"/>
</dbReference>
<evidence type="ECO:0000256" key="4">
    <source>
        <dbReference type="ARBA" id="ARBA00022553"/>
    </source>
</evidence>
<evidence type="ECO:0000256" key="1">
    <source>
        <dbReference type="ARBA" id="ARBA00001957"/>
    </source>
</evidence>
<dbReference type="Gene3D" id="2.30.38.10">
    <property type="entry name" value="Luciferase, Domain 3"/>
    <property type="match status" value="1"/>
</dbReference>
<dbReference type="Pfam" id="PF13193">
    <property type="entry name" value="AMP-binding_C"/>
    <property type="match status" value="1"/>
</dbReference>